<dbReference type="Proteomes" id="UP000070700">
    <property type="component" value="Unassembled WGS sequence"/>
</dbReference>
<dbReference type="EC" id="3.4.16.-" evidence="6"/>
<dbReference type="InterPro" id="IPR029058">
    <property type="entry name" value="AB_hydrolase_fold"/>
</dbReference>
<keyword evidence="4 6" id="KW-0378">Hydrolase</keyword>
<keyword evidence="3 6" id="KW-0645">Protease</keyword>
<dbReference type="AlphaFoldDB" id="A0A194XKX3"/>
<dbReference type="RefSeq" id="XP_018075136.1">
    <property type="nucleotide sequence ID" value="XM_018221895.1"/>
</dbReference>
<dbReference type="Pfam" id="PF00450">
    <property type="entry name" value="Peptidase_S10"/>
    <property type="match status" value="1"/>
</dbReference>
<evidence type="ECO:0000256" key="3">
    <source>
        <dbReference type="ARBA" id="ARBA00022670"/>
    </source>
</evidence>
<evidence type="ECO:0000256" key="2">
    <source>
        <dbReference type="ARBA" id="ARBA00022645"/>
    </source>
</evidence>
<dbReference type="GO" id="GO:0006508">
    <property type="term" value="P:proteolysis"/>
    <property type="evidence" value="ECO:0007669"/>
    <property type="project" value="UniProtKB-KW"/>
</dbReference>
<gene>
    <name evidence="7" type="ORF">LY89DRAFT_771813</name>
</gene>
<proteinExistence type="inferred from homology"/>
<dbReference type="InterPro" id="IPR018202">
    <property type="entry name" value="Ser_caboxypep_ser_AS"/>
</dbReference>
<dbReference type="OrthoDB" id="443318at2759"/>
<reference evidence="7 8" key="1">
    <citation type="submission" date="2015-10" db="EMBL/GenBank/DDBJ databases">
        <title>Full genome of DAOMC 229536 Phialocephala scopiformis, a fungal endophyte of spruce producing the potent anti-insectan compound rugulosin.</title>
        <authorList>
            <consortium name="DOE Joint Genome Institute"/>
            <person name="Walker A.K."/>
            <person name="Frasz S.L."/>
            <person name="Seifert K.A."/>
            <person name="Miller J.D."/>
            <person name="Mondo S.J."/>
            <person name="Labutti K."/>
            <person name="Lipzen A."/>
            <person name="Dockter R."/>
            <person name="Kennedy M."/>
            <person name="Grigoriev I.V."/>
            <person name="Spatafora J.W."/>
        </authorList>
    </citation>
    <scope>NUCLEOTIDE SEQUENCE [LARGE SCALE GENOMIC DNA]</scope>
    <source>
        <strain evidence="7 8">CBS 120377</strain>
    </source>
</reference>
<dbReference type="PRINTS" id="PR00724">
    <property type="entry name" value="CRBOXYPTASEC"/>
</dbReference>
<name>A0A194XKX3_MOLSC</name>
<dbReference type="GeneID" id="28831621"/>
<dbReference type="PANTHER" id="PTHR11802:SF453">
    <property type="entry name" value="S1, PUTATIVE-RELATED"/>
    <property type="match status" value="1"/>
</dbReference>
<protein>
    <recommendedName>
        <fullName evidence="6">Carboxypeptidase</fullName>
        <ecNumber evidence="6">3.4.16.-</ecNumber>
    </recommendedName>
</protein>
<dbReference type="GO" id="GO:0000324">
    <property type="term" value="C:fungal-type vacuole"/>
    <property type="evidence" value="ECO:0007669"/>
    <property type="project" value="TreeGrafter"/>
</dbReference>
<evidence type="ECO:0000256" key="4">
    <source>
        <dbReference type="ARBA" id="ARBA00022801"/>
    </source>
</evidence>
<evidence type="ECO:0000313" key="7">
    <source>
        <dbReference type="EMBL" id="KUJ20781.1"/>
    </source>
</evidence>
<keyword evidence="2 6" id="KW-0121">Carboxypeptidase</keyword>
<keyword evidence="6" id="KW-0732">Signal</keyword>
<evidence type="ECO:0000256" key="1">
    <source>
        <dbReference type="ARBA" id="ARBA00009431"/>
    </source>
</evidence>
<dbReference type="Gene3D" id="1.10.287.410">
    <property type="match status" value="1"/>
</dbReference>
<dbReference type="PROSITE" id="PS00131">
    <property type="entry name" value="CARBOXYPEPT_SER_SER"/>
    <property type="match status" value="1"/>
</dbReference>
<organism evidence="7 8">
    <name type="scientific">Mollisia scopiformis</name>
    <name type="common">Conifer needle endophyte fungus</name>
    <name type="synonym">Phialocephala scopiformis</name>
    <dbReference type="NCBI Taxonomy" id="149040"/>
    <lineage>
        <taxon>Eukaryota</taxon>
        <taxon>Fungi</taxon>
        <taxon>Dikarya</taxon>
        <taxon>Ascomycota</taxon>
        <taxon>Pezizomycotina</taxon>
        <taxon>Leotiomycetes</taxon>
        <taxon>Helotiales</taxon>
        <taxon>Mollisiaceae</taxon>
        <taxon>Mollisia</taxon>
    </lineage>
</organism>
<dbReference type="InParanoid" id="A0A194XKX3"/>
<dbReference type="PANTHER" id="PTHR11802">
    <property type="entry name" value="SERINE PROTEASE FAMILY S10 SERINE CARBOXYPEPTIDASE"/>
    <property type="match status" value="1"/>
</dbReference>
<evidence type="ECO:0000256" key="6">
    <source>
        <dbReference type="RuleBase" id="RU361156"/>
    </source>
</evidence>
<evidence type="ECO:0000256" key="5">
    <source>
        <dbReference type="ARBA" id="ARBA00023180"/>
    </source>
</evidence>
<feature type="signal peptide" evidence="6">
    <location>
        <begin position="1"/>
        <end position="21"/>
    </location>
</feature>
<accession>A0A194XKX3</accession>
<dbReference type="SUPFAM" id="SSF53474">
    <property type="entry name" value="alpha/beta-Hydrolases"/>
    <property type="match status" value="1"/>
</dbReference>
<comment type="similarity">
    <text evidence="1 6">Belongs to the peptidase S10 family.</text>
</comment>
<dbReference type="KEGG" id="psco:LY89DRAFT_771813"/>
<dbReference type="Gene3D" id="3.40.50.1820">
    <property type="entry name" value="alpha/beta hydrolase"/>
    <property type="match status" value="1"/>
</dbReference>
<keyword evidence="5" id="KW-0325">Glycoprotein</keyword>
<dbReference type="GO" id="GO:0004185">
    <property type="term" value="F:serine-type carboxypeptidase activity"/>
    <property type="evidence" value="ECO:0007669"/>
    <property type="project" value="UniProtKB-UniRule"/>
</dbReference>
<sequence length="506" mass="55804">MQLHLVTFAVGLLFQAVVSVAAPPSAQELAAFLRGKRSFEERDGVKRTIFEHRATSSKMDFVENSGVCETTPGVNQYSGYFSVGGTKNMWFWFFESRNDPKNAPLAVWINGGPGCSSMIGLFEENGPCQFYNGSSTPSLNPYSWNEYANMLYIDQPVGVGFSYDSAASAPTVVSAPFVWTFMQAFYAQFPQYENRDFGLFTESYGGHFGPGKFSQLFHFSNSAIKAGSVTGQNIDLVALGINNGCYERLILEKSQIDYLYSNSYYPLINASTHASLLHVLETNATAPLEKCANGGTDAECVFANVNCILNVDNPMGEAADPNSTLDWYDIRQHGNNTVPPSTYINYLSDPAIMKAIGAQINYTECPNPAHDLFSSTGDPEARSQLPELSAVVQSGVQTVMFAGDADVVCNWFGGLVVADSLDWHGKKEFGSKKVENYTVDGAVGGTFKNVDNLSWLRVFNAGHEVPYFRKWPWIEEMRVVLTVHVEPALALQVFKQTMQKKALRHT</sequence>
<evidence type="ECO:0000313" key="8">
    <source>
        <dbReference type="Proteomes" id="UP000070700"/>
    </source>
</evidence>
<feature type="chain" id="PRO_5008443898" description="Carboxypeptidase" evidence="6">
    <location>
        <begin position="22"/>
        <end position="506"/>
    </location>
</feature>
<keyword evidence="8" id="KW-1185">Reference proteome</keyword>
<dbReference type="EMBL" id="KQ947409">
    <property type="protein sequence ID" value="KUJ20781.1"/>
    <property type="molecule type" value="Genomic_DNA"/>
</dbReference>
<dbReference type="InterPro" id="IPR001563">
    <property type="entry name" value="Peptidase_S10"/>
</dbReference>